<reference evidence="2" key="1">
    <citation type="submission" date="2023-03" db="EMBL/GenBank/DDBJ databases">
        <authorList>
            <person name="Julca I."/>
        </authorList>
    </citation>
    <scope>NUCLEOTIDE SEQUENCE</scope>
</reference>
<evidence type="ECO:0000256" key="1">
    <source>
        <dbReference type="SAM" id="Phobius"/>
    </source>
</evidence>
<organism evidence="2 3">
    <name type="scientific">Oldenlandia corymbosa var. corymbosa</name>
    <dbReference type="NCBI Taxonomy" id="529605"/>
    <lineage>
        <taxon>Eukaryota</taxon>
        <taxon>Viridiplantae</taxon>
        <taxon>Streptophyta</taxon>
        <taxon>Embryophyta</taxon>
        <taxon>Tracheophyta</taxon>
        <taxon>Spermatophyta</taxon>
        <taxon>Magnoliopsida</taxon>
        <taxon>eudicotyledons</taxon>
        <taxon>Gunneridae</taxon>
        <taxon>Pentapetalae</taxon>
        <taxon>asterids</taxon>
        <taxon>lamiids</taxon>
        <taxon>Gentianales</taxon>
        <taxon>Rubiaceae</taxon>
        <taxon>Rubioideae</taxon>
        <taxon>Spermacoceae</taxon>
        <taxon>Hedyotis-Oldenlandia complex</taxon>
        <taxon>Oldenlandia</taxon>
    </lineage>
</organism>
<sequence length="132" mass="14593">MEVQGRHMYSSSDTNNMLRLHHPGFSLGGINPDLLSPHHHHSTPDFGVATGFRPPKPTAHMQDFPSNHINPGNPVSSPCPLIAPNPNLVAAQMEAHQLETDLLLTLQVITSLVSNQIPSIFFLILFSILIYW</sequence>
<dbReference type="Proteomes" id="UP001161247">
    <property type="component" value="Chromosome 4"/>
</dbReference>
<protein>
    <submittedName>
        <fullName evidence="2">OLC1v1003564C1</fullName>
    </submittedName>
</protein>
<proteinExistence type="predicted"/>
<keyword evidence="3" id="KW-1185">Reference proteome</keyword>
<dbReference type="EMBL" id="OX459121">
    <property type="protein sequence ID" value="CAI9104801.1"/>
    <property type="molecule type" value="Genomic_DNA"/>
</dbReference>
<name>A0AAV1DAA9_OLDCO</name>
<feature type="transmembrane region" description="Helical" evidence="1">
    <location>
        <begin position="102"/>
        <end position="131"/>
    </location>
</feature>
<keyword evidence="1" id="KW-0472">Membrane</keyword>
<keyword evidence="1" id="KW-0812">Transmembrane</keyword>
<evidence type="ECO:0000313" key="3">
    <source>
        <dbReference type="Proteomes" id="UP001161247"/>
    </source>
</evidence>
<accession>A0AAV1DAA9</accession>
<evidence type="ECO:0000313" key="2">
    <source>
        <dbReference type="EMBL" id="CAI9104801.1"/>
    </source>
</evidence>
<keyword evidence="1" id="KW-1133">Transmembrane helix</keyword>
<dbReference type="AlphaFoldDB" id="A0AAV1DAA9"/>
<gene>
    <name evidence="2" type="ORF">OLC1_LOCUS13645</name>
</gene>